<dbReference type="PANTHER" id="PTHR30548">
    <property type="entry name" value="2-HYDROXYGLUTARYL-COA DEHYDRATASE, D-COMPONENT-RELATED"/>
    <property type="match status" value="1"/>
</dbReference>
<dbReference type="Gene3D" id="3.40.50.11890">
    <property type="match status" value="1"/>
</dbReference>
<dbReference type="EMBL" id="LAZR01006722">
    <property type="protein sequence ID" value="KKM90085.1"/>
    <property type="molecule type" value="Genomic_DNA"/>
</dbReference>
<dbReference type="InterPro" id="IPR010327">
    <property type="entry name" value="FldB/FldC_alpha/beta"/>
</dbReference>
<comment type="similarity">
    <text evidence="1">Belongs to the FldB/FldC dehydratase alpha/beta subunit family.</text>
</comment>
<comment type="caution">
    <text evidence="2">The sequence shown here is derived from an EMBL/GenBank/DDBJ whole genome shotgun (WGS) entry which is preliminary data.</text>
</comment>
<name>A0A0F9NMN2_9ZZZZ</name>
<evidence type="ECO:0000313" key="2">
    <source>
        <dbReference type="EMBL" id="KKM90085.1"/>
    </source>
</evidence>
<dbReference type="Pfam" id="PF06050">
    <property type="entry name" value="HGD-D"/>
    <property type="match status" value="1"/>
</dbReference>
<accession>A0A0F9NMN2</accession>
<sequence length="378" mass="43804">MDDLDLLSEYTSFLQEKKTEGKKIVAFISHDNIPEELIDAANFIPLRLIFAGNDDLMDSSHDFLPPSTCAFAQSCIGLFSMKPDQYRFLELIDYFIVSNHCVSDICASEIICKYFNIPRLNFYVPYTKTGRSVDYFKLELQDFKSQLEKIKGAQIEDKDIIKSIQKYNNFKKVISRLNDLDVRSSKKLNLLQKAILFGPHILPQLEEFIQVKHSNSNQEYINKKNILMTGCSIFINDSMIDIIEEGGGNVILFDTWIGYNYYSQIIKDGTLQPIKDPIELLANRFENNIYGDHTVSNFLKAKISFITKFFNDFRSRTGKKLGVINHIIKFCDHFGMFSWQIKHQLQEKGIPVLNLERDYSRSIRSALETRIQAFLEML</sequence>
<dbReference type="PANTHER" id="PTHR30548:SF1">
    <property type="entry name" value="DEHYDRATASE SUBUNIT MJ0007-RELATED"/>
    <property type="match status" value="1"/>
</dbReference>
<evidence type="ECO:0000256" key="1">
    <source>
        <dbReference type="ARBA" id="ARBA00005806"/>
    </source>
</evidence>
<dbReference type="AlphaFoldDB" id="A0A0F9NMN2"/>
<dbReference type="Gene3D" id="1.20.1270.370">
    <property type="match status" value="1"/>
</dbReference>
<proteinExistence type="inferred from homology"/>
<dbReference type="Gene3D" id="3.40.50.11900">
    <property type="match status" value="1"/>
</dbReference>
<gene>
    <name evidence="2" type="ORF">LCGC14_1242170</name>
</gene>
<reference evidence="2" key="1">
    <citation type="journal article" date="2015" name="Nature">
        <title>Complex archaea that bridge the gap between prokaryotes and eukaryotes.</title>
        <authorList>
            <person name="Spang A."/>
            <person name="Saw J.H."/>
            <person name="Jorgensen S.L."/>
            <person name="Zaremba-Niedzwiedzka K."/>
            <person name="Martijn J."/>
            <person name="Lind A.E."/>
            <person name="van Eijk R."/>
            <person name="Schleper C."/>
            <person name="Guy L."/>
            <person name="Ettema T.J."/>
        </authorList>
    </citation>
    <scope>NUCLEOTIDE SEQUENCE</scope>
</reference>
<protein>
    <recommendedName>
        <fullName evidence="3">2-hydroxyacyl-CoA dehydratase</fullName>
    </recommendedName>
</protein>
<evidence type="ECO:0008006" key="3">
    <source>
        <dbReference type="Google" id="ProtNLM"/>
    </source>
</evidence>
<organism evidence="2">
    <name type="scientific">marine sediment metagenome</name>
    <dbReference type="NCBI Taxonomy" id="412755"/>
    <lineage>
        <taxon>unclassified sequences</taxon>
        <taxon>metagenomes</taxon>
        <taxon>ecological metagenomes</taxon>
    </lineage>
</organism>